<dbReference type="InterPro" id="IPR019821">
    <property type="entry name" value="Kinesin_motor_CS"/>
</dbReference>
<keyword evidence="1 7" id="KW-0493">Microtubule</keyword>
<dbReference type="GO" id="GO:0005874">
    <property type="term" value="C:microtubule"/>
    <property type="evidence" value="ECO:0007669"/>
    <property type="project" value="UniProtKB-KW"/>
</dbReference>
<dbReference type="VEuPathDB" id="FungiDB:PYU1_G012040"/>
<dbReference type="InterPro" id="IPR027417">
    <property type="entry name" value="P-loop_NTPase"/>
</dbReference>
<feature type="region of interest" description="Disordered" evidence="9">
    <location>
        <begin position="393"/>
        <end position="440"/>
    </location>
</feature>
<dbReference type="GO" id="GO:0003777">
    <property type="term" value="F:microtubule motor activity"/>
    <property type="evidence" value="ECO:0007669"/>
    <property type="project" value="InterPro"/>
</dbReference>
<organism evidence="11 12">
    <name type="scientific">Globisporangium ultimum (strain ATCC 200006 / CBS 805.95 / DAOM BR144)</name>
    <name type="common">Pythium ultimum</name>
    <dbReference type="NCBI Taxonomy" id="431595"/>
    <lineage>
        <taxon>Eukaryota</taxon>
        <taxon>Sar</taxon>
        <taxon>Stramenopiles</taxon>
        <taxon>Oomycota</taxon>
        <taxon>Peronosporomycetes</taxon>
        <taxon>Pythiales</taxon>
        <taxon>Pythiaceae</taxon>
        <taxon>Globisporangium</taxon>
    </lineage>
</organism>
<dbReference type="HOGENOM" id="CLU_034428_0_0_1"/>
<dbReference type="PANTHER" id="PTHR47968:SF36">
    <property type="entry name" value="KINESIN HEAVY CHAIN ISOFORM X1"/>
    <property type="match status" value="1"/>
</dbReference>
<reference evidence="11" key="3">
    <citation type="submission" date="2015-02" db="UniProtKB">
        <authorList>
            <consortium name="EnsemblProtists"/>
        </authorList>
    </citation>
    <scope>IDENTIFICATION</scope>
    <source>
        <strain evidence="11">DAOM BR144</strain>
    </source>
</reference>
<evidence type="ECO:0000256" key="5">
    <source>
        <dbReference type="ARBA" id="ARBA00023175"/>
    </source>
</evidence>
<evidence type="ECO:0000256" key="2">
    <source>
        <dbReference type="ARBA" id="ARBA00022741"/>
    </source>
</evidence>
<feature type="compositionally biased region" description="Polar residues" evidence="9">
    <location>
        <begin position="400"/>
        <end position="410"/>
    </location>
</feature>
<dbReference type="PRINTS" id="PR00380">
    <property type="entry name" value="KINESINHEAVY"/>
</dbReference>
<dbReference type="Gene3D" id="3.40.850.10">
    <property type="entry name" value="Kinesin motor domain"/>
    <property type="match status" value="1"/>
</dbReference>
<dbReference type="EMBL" id="GL376621">
    <property type="status" value="NOT_ANNOTATED_CDS"/>
    <property type="molecule type" value="Genomic_DNA"/>
</dbReference>
<dbReference type="InParanoid" id="K3X4B7"/>
<dbReference type="PROSITE" id="PS00411">
    <property type="entry name" value="KINESIN_MOTOR_1"/>
    <property type="match status" value="1"/>
</dbReference>
<keyword evidence="12" id="KW-1185">Reference proteome</keyword>
<dbReference type="GO" id="GO:0007018">
    <property type="term" value="P:microtubule-based movement"/>
    <property type="evidence" value="ECO:0007669"/>
    <property type="project" value="InterPro"/>
</dbReference>
<evidence type="ECO:0000256" key="9">
    <source>
        <dbReference type="SAM" id="MobiDB-lite"/>
    </source>
</evidence>
<name>K3X4B7_GLOUD</name>
<reference evidence="12" key="2">
    <citation type="submission" date="2010-04" db="EMBL/GenBank/DDBJ databases">
        <authorList>
            <person name="Buell R."/>
            <person name="Hamilton J."/>
            <person name="Hostetler J."/>
        </authorList>
    </citation>
    <scope>NUCLEOTIDE SEQUENCE [LARGE SCALE GENOMIC DNA]</scope>
    <source>
        <strain evidence="12">DAOM:BR144</strain>
    </source>
</reference>
<feature type="compositionally biased region" description="Basic and acidic residues" evidence="9">
    <location>
        <begin position="316"/>
        <end position="326"/>
    </location>
</feature>
<dbReference type="InterPro" id="IPR027640">
    <property type="entry name" value="Kinesin-like_fam"/>
</dbReference>
<feature type="compositionally biased region" description="Polar residues" evidence="9">
    <location>
        <begin position="294"/>
        <end position="314"/>
    </location>
</feature>
<feature type="region of interest" description="Disordered" evidence="9">
    <location>
        <begin position="285"/>
        <end position="326"/>
    </location>
</feature>
<evidence type="ECO:0000259" key="10">
    <source>
        <dbReference type="PROSITE" id="PS50067"/>
    </source>
</evidence>
<dbReference type="OMA" id="KGDECAH"/>
<evidence type="ECO:0000256" key="1">
    <source>
        <dbReference type="ARBA" id="ARBA00022701"/>
    </source>
</evidence>
<dbReference type="PANTHER" id="PTHR47968">
    <property type="entry name" value="CENTROMERE PROTEIN E"/>
    <property type="match status" value="1"/>
</dbReference>
<dbReference type="PROSITE" id="PS50067">
    <property type="entry name" value="KINESIN_MOTOR_2"/>
    <property type="match status" value="1"/>
</dbReference>
<comment type="similarity">
    <text evidence="6 7">Belongs to the TRAFAC class myosin-kinesin ATPase superfamily. Kinesin family.</text>
</comment>
<keyword evidence="3 7" id="KW-0067">ATP-binding</keyword>
<dbReference type="InterPro" id="IPR001752">
    <property type="entry name" value="Kinesin_motor_dom"/>
</dbReference>
<dbReference type="eggNOG" id="KOG4280">
    <property type="taxonomic scope" value="Eukaryota"/>
</dbReference>
<dbReference type="Proteomes" id="UP000019132">
    <property type="component" value="Unassembled WGS sequence"/>
</dbReference>
<protein>
    <recommendedName>
        <fullName evidence="7">Kinesin-like protein</fullName>
    </recommendedName>
</protein>
<evidence type="ECO:0000256" key="4">
    <source>
        <dbReference type="ARBA" id="ARBA00023054"/>
    </source>
</evidence>
<comment type="caution">
    <text evidence="6">Lacks conserved residue(s) required for the propagation of feature annotation.</text>
</comment>
<dbReference type="SMART" id="SM00129">
    <property type="entry name" value="KISc"/>
    <property type="match status" value="1"/>
</dbReference>
<reference evidence="12" key="1">
    <citation type="journal article" date="2010" name="Genome Biol.">
        <title>Genome sequence of the necrotrophic plant pathogen Pythium ultimum reveals original pathogenicity mechanisms and effector repertoire.</title>
        <authorList>
            <person name="Levesque C.A."/>
            <person name="Brouwer H."/>
            <person name="Cano L."/>
            <person name="Hamilton J.P."/>
            <person name="Holt C."/>
            <person name="Huitema E."/>
            <person name="Raffaele S."/>
            <person name="Robideau G.P."/>
            <person name="Thines M."/>
            <person name="Win J."/>
            <person name="Zerillo M.M."/>
            <person name="Beakes G.W."/>
            <person name="Boore J.L."/>
            <person name="Busam D."/>
            <person name="Dumas B."/>
            <person name="Ferriera S."/>
            <person name="Fuerstenberg S.I."/>
            <person name="Gachon C.M."/>
            <person name="Gaulin E."/>
            <person name="Govers F."/>
            <person name="Grenville-Briggs L."/>
            <person name="Horner N."/>
            <person name="Hostetler J."/>
            <person name="Jiang R.H."/>
            <person name="Johnson J."/>
            <person name="Krajaejun T."/>
            <person name="Lin H."/>
            <person name="Meijer H.J."/>
            <person name="Moore B."/>
            <person name="Morris P."/>
            <person name="Phuntmart V."/>
            <person name="Puiu D."/>
            <person name="Shetty J."/>
            <person name="Stajich J.E."/>
            <person name="Tripathy S."/>
            <person name="Wawra S."/>
            <person name="van West P."/>
            <person name="Whitty B.R."/>
            <person name="Coutinho P.M."/>
            <person name="Henrissat B."/>
            <person name="Martin F."/>
            <person name="Thomas P.D."/>
            <person name="Tyler B.M."/>
            <person name="De Vries R.P."/>
            <person name="Kamoun S."/>
            <person name="Yandell M."/>
            <person name="Tisserat N."/>
            <person name="Buell C.R."/>
        </authorList>
    </citation>
    <scope>NUCLEOTIDE SEQUENCE</scope>
    <source>
        <strain evidence="12">DAOM:BR144</strain>
    </source>
</reference>
<feature type="coiled-coil region" evidence="8">
    <location>
        <begin position="215"/>
        <end position="242"/>
    </location>
</feature>
<accession>K3X4B7</accession>
<feature type="compositionally biased region" description="Basic and acidic residues" evidence="9">
    <location>
        <begin position="429"/>
        <end position="440"/>
    </location>
</feature>
<dbReference type="STRING" id="431595.K3X4B7"/>
<evidence type="ECO:0000313" key="11">
    <source>
        <dbReference type="EnsemblProtists" id="PYU1_T012066"/>
    </source>
</evidence>
<dbReference type="EnsemblProtists" id="PYU1_T012066">
    <property type="protein sequence ID" value="PYU1_T012066"/>
    <property type="gene ID" value="PYU1_G012040"/>
</dbReference>
<evidence type="ECO:0000256" key="6">
    <source>
        <dbReference type="PROSITE-ProRule" id="PRU00283"/>
    </source>
</evidence>
<dbReference type="AlphaFoldDB" id="K3X4B7"/>
<dbReference type="Pfam" id="PF00225">
    <property type="entry name" value="Kinesin"/>
    <property type="match status" value="1"/>
</dbReference>
<evidence type="ECO:0000256" key="8">
    <source>
        <dbReference type="SAM" id="Coils"/>
    </source>
</evidence>
<dbReference type="GO" id="GO:0008017">
    <property type="term" value="F:microtubule binding"/>
    <property type="evidence" value="ECO:0007669"/>
    <property type="project" value="InterPro"/>
</dbReference>
<evidence type="ECO:0000313" key="12">
    <source>
        <dbReference type="Proteomes" id="UP000019132"/>
    </source>
</evidence>
<keyword evidence="5 7" id="KW-0505">Motor protein</keyword>
<dbReference type="SUPFAM" id="SSF52540">
    <property type="entry name" value="P-loop containing nucleoside triphosphate hydrolases"/>
    <property type="match status" value="1"/>
</dbReference>
<dbReference type="InterPro" id="IPR036961">
    <property type="entry name" value="Kinesin_motor_dom_sf"/>
</dbReference>
<feature type="domain" description="Kinesin motor" evidence="10">
    <location>
        <begin position="1"/>
        <end position="202"/>
    </location>
</feature>
<sequence length="440" mass="49757">MQRTESTSSFGSNPPRVDEEYDYEKANFEIHEDAQGNVFVKDLAMVTVSSREEVDALVQSGLKLRATHETKMNAVSSRSHTVFTIHIFQQIQETGEVIYGMLNMVDLAGSERLKKSESDGQRLKEALHINSSLSAVGKVVMSLDPESGYNYIPYRDSKLTRLLQNSIGGNCFTILLATIHPMKEHYEECLGTLQFANRCRSVQNQPRVNHINGSVADKDRRIRKLQDEVSVLRRQLEGLRTEYNNKFVLALNELGFDAEEITETGDIKFADGLLLRSVFSEKGDECAHDGGGSNDTLSLSPTRKAANQSQLQTTRKAHEISKKDRDHLRQKYANAKDNFSIVVNEAKKDKEASRKALTDQRRRITALEDNLVQKTKEYERALASEEAKHRAEIKELLSRNPHSSSESQEQALWKRSASIGNMRADPAVDESKKREQQNEQ</sequence>
<dbReference type="GO" id="GO:0005524">
    <property type="term" value="F:ATP binding"/>
    <property type="evidence" value="ECO:0007669"/>
    <property type="project" value="UniProtKB-KW"/>
</dbReference>
<keyword evidence="4 8" id="KW-0175">Coiled coil</keyword>
<proteinExistence type="inferred from homology"/>
<keyword evidence="2 7" id="KW-0547">Nucleotide-binding</keyword>
<evidence type="ECO:0000256" key="3">
    <source>
        <dbReference type="ARBA" id="ARBA00022840"/>
    </source>
</evidence>
<evidence type="ECO:0000256" key="7">
    <source>
        <dbReference type="RuleBase" id="RU000394"/>
    </source>
</evidence>